<dbReference type="SUPFAM" id="SSF51430">
    <property type="entry name" value="NAD(P)-linked oxidoreductase"/>
    <property type="match status" value="1"/>
</dbReference>
<evidence type="ECO:0000259" key="3">
    <source>
        <dbReference type="Pfam" id="PF00248"/>
    </source>
</evidence>
<organism evidence="4">
    <name type="scientific">Zea mays</name>
    <name type="common">Maize</name>
    <dbReference type="NCBI Taxonomy" id="4577"/>
    <lineage>
        <taxon>Eukaryota</taxon>
        <taxon>Viridiplantae</taxon>
        <taxon>Streptophyta</taxon>
        <taxon>Embryophyta</taxon>
        <taxon>Tracheophyta</taxon>
        <taxon>Spermatophyta</taxon>
        <taxon>Magnoliopsida</taxon>
        <taxon>Liliopsida</taxon>
        <taxon>Poales</taxon>
        <taxon>Poaceae</taxon>
        <taxon>PACMAD clade</taxon>
        <taxon>Panicoideae</taxon>
        <taxon>Andropogonodae</taxon>
        <taxon>Andropogoneae</taxon>
        <taxon>Tripsacinae</taxon>
        <taxon>Zea</taxon>
    </lineage>
</organism>
<proteinExistence type="evidence at transcript level"/>
<dbReference type="PANTHER" id="PTHR43625:SF88">
    <property type="entry name" value="OS07G0143000 PROTEIN"/>
    <property type="match status" value="1"/>
</dbReference>
<name>B4FA37_MAIZE</name>
<dbReference type="ExpressionAtlas" id="B4FA37">
    <property type="expression patterns" value="baseline and differential"/>
</dbReference>
<dbReference type="InterPro" id="IPR050791">
    <property type="entry name" value="Aldo-Keto_reductase"/>
</dbReference>
<keyword evidence="1" id="KW-0521">NADP</keyword>
<accession>B4FA37</accession>
<dbReference type="Gene3D" id="3.20.20.100">
    <property type="entry name" value="NADP-dependent oxidoreductase domain"/>
    <property type="match status" value="1"/>
</dbReference>
<keyword evidence="2" id="KW-0560">Oxidoreductase</keyword>
<dbReference type="AlphaFoldDB" id="B4FA37"/>
<dbReference type="EMBL" id="BT033975">
    <property type="protein sequence ID" value="ACF78980.1"/>
    <property type="molecule type" value="mRNA"/>
</dbReference>
<sequence>MITALQVSGGGLPLLFARRRRRAFRPPQAVASDAAAAAEGTAREDGGKVALGGSGVAVTKLGVGAWSWGDTTYWNEFRWDDTKLKAAKGAFDASIDCGITFFDTAEVYGAGVSGAINSESLLGRFIKERQRKEQVDVAVATKFAALPWRFGRGSVICALKASLDRLGVSSVELYQLHWLAHQPFLNRFLNLSLSLSMCVWTVDTVG</sequence>
<dbReference type="InterPro" id="IPR023210">
    <property type="entry name" value="NADP_OxRdtase_dom"/>
</dbReference>
<evidence type="ECO:0000256" key="2">
    <source>
        <dbReference type="ARBA" id="ARBA00023002"/>
    </source>
</evidence>
<dbReference type="Pfam" id="PF00248">
    <property type="entry name" value="Aldo_ket_red"/>
    <property type="match status" value="1"/>
</dbReference>
<dbReference type="HOGENOM" id="CLU_090164_0_0_1"/>
<feature type="domain" description="NADP-dependent oxidoreductase" evidence="3">
    <location>
        <begin position="60"/>
        <end position="180"/>
    </location>
</feature>
<reference evidence="4" key="1">
    <citation type="journal article" date="2009" name="PLoS Genet.">
        <title>Sequencing, mapping, and analysis of 27,455 maize full-length cDNAs.</title>
        <authorList>
            <person name="Soderlund C."/>
            <person name="Descour A."/>
            <person name="Kudrna D."/>
            <person name="Bomhoff M."/>
            <person name="Boyd L."/>
            <person name="Currie J."/>
            <person name="Angelova A."/>
            <person name="Collura K."/>
            <person name="Wissotski M."/>
            <person name="Ashley E."/>
            <person name="Morrow D."/>
            <person name="Fernandes J."/>
            <person name="Walbot V."/>
            <person name="Yu Y."/>
        </authorList>
    </citation>
    <scope>NUCLEOTIDE SEQUENCE</scope>
    <source>
        <strain evidence="4">B73</strain>
    </source>
</reference>
<dbReference type="InterPro" id="IPR036812">
    <property type="entry name" value="NAD(P)_OxRdtase_dom_sf"/>
</dbReference>
<evidence type="ECO:0000313" key="4">
    <source>
        <dbReference type="EMBL" id="ACF78980.1"/>
    </source>
</evidence>
<evidence type="ECO:0000256" key="1">
    <source>
        <dbReference type="ARBA" id="ARBA00022857"/>
    </source>
</evidence>
<dbReference type="GO" id="GO:0016491">
    <property type="term" value="F:oxidoreductase activity"/>
    <property type="evidence" value="ECO:0007669"/>
    <property type="project" value="UniProtKB-KW"/>
</dbReference>
<protein>
    <recommendedName>
        <fullName evidence="3">NADP-dependent oxidoreductase domain-containing protein</fullName>
    </recommendedName>
</protein>
<dbReference type="PANTHER" id="PTHR43625">
    <property type="entry name" value="AFLATOXIN B1 ALDEHYDE REDUCTASE"/>
    <property type="match status" value="1"/>
</dbReference>